<dbReference type="RefSeq" id="YP_009846119.1">
    <property type="nucleotide sequence ID" value="NC_048768.1"/>
</dbReference>
<gene>
    <name evidence="1" type="primary">104</name>
    <name evidence="1" type="ORF">SEA_CHELMS_104</name>
</gene>
<evidence type="ECO:0000313" key="1">
    <source>
        <dbReference type="EMBL" id="QDF18318.1"/>
    </source>
</evidence>
<dbReference type="KEGG" id="vg:55616485"/>
<dbReference type="EMBL" id="MK801733">
    <property type="protein sequence ID" value="QDF18318.1"/>
    <property type="molecule type" value="Genomic_DNA"/>
</dbReference>
<protein>
    <submittedName>
        <fullName evidence="1">Uncharacterized protein</fullName>
    </submittedName>
</protein>
<keyword evidence="2" id="KW-1185">Reference proteome</keyword>
<name>A0A4Y6EHV3_9CAUD</name>
<dbReference type="Proteomes" id="UP000315166">
    <property type="component" value="Segment"/>
</dbReference>
<reference evidence="1 2" key="1">
    <citation type="submission" date="2019-04" db="EMBL/GenBank/DDBJ databases">
        <authorList>
            <person name="Ahlbrecht B.C."/>
            <person name="Almail A."/>
            <person name="Blakestad S.M."/>
            <person name="Calhoun C.D."/>
            <person name="Chesley E."/>
            <person name="Craven C.R."/>
            <person name="Hoagland S.Z."/>
            <person name="Jost S.L."/>
            <person name="Manz Z.R."/>
            <person name="Pena P.B."/>
            <person name="Pfenning K.J."/>
            <person name="Postl L.C."/>
            <person name="Ramsey E.P."/>
            <person name="Roberts C.A."/>
            <person name="Sevcik K.M."/>
            <person name="Whitman F.C."/>
            <person name="Chia C.P."/>
            <person name="McKinney A.L."/>
            <person name="Tolsma S."/>
            <person name="Ward R.E."/>
            <person name="Garlena R.A."/>
            <person name="Russell D.A."/>
            <person name="Pope W.H."/>
            <person name="Jacobs-Sera D."/>
            <person name="Hatfull G.F."/>
        </authorList>
    </citation>
    <scope>NUCLEOTIDE SEQUENCE [LARGE SCALE GENOMIC DNA]</scope>
</reference>
<accession>A0A4Y6EHV3</accession>
<dbReference type="GeneID" id="55616485"/>
<sequence>MFDINAKKDLIVDAFTETRTSPQMDRVIACLEYMTNVGWELSNVVHGHIDDLKVGDGRCVVMEFYRNGEWEIQSANVWIDAEGIVQSDQDRNFAHGWKGNPPGVHHEGESASWVVYYVGDRQAF</sequence>
<organism evidence="1 2">
    <name type="scientific">Gordonia phage Chelms</name>
    <dbReference type="NCBI Taxonomy" id="2588132"/>
    <lineage>
        <taxon>Viruses</taxon>
        <taxon>Duplodnaviria</taxon>
        <taxon>Heunggongvirae</taxon>
        <taxon>Uroviricota</taxon>
        <taxon>Caudoviricetes</taxon>
        <taxon>Montyvirus</taxon>
        <taxon>Montyvirus chelms</taxon>
    </lineage>
</organism>
<evidence type="ECO:0000313" key="2">
    <source>
        <dbReference type="Proteomes" id="UP000315166"/>
    </source>
</evidence>
<proteinExistence type="predicted"/>